<accession>E3CRD3</accession>
<organism evidence="2 3">
    <name type="scientific">Streptococcus vestibularis F0396</name>
    <dbReference type="NCBI Taxonomy" id="904306"/>
    <lineage>
        <taxon>Bacteria</taxon>
        <taxon>Bacillati</taxon>
        <taxon>Bacillota</taxon>
        <taxon>Bacilli</taxon>
        <taxon>Lactobacillales</taxon>
        <taxon>Streptococcaceae</taxon>
        <taxon>Streptococcus</taxon>
    </lineage>
</organism>
<evidence type="ECO:0000313" key="2">
    <source>
        <dbReference type="EMBL" id="EFQ58976.1"/>
    </source>
</evidence>
<reference evidence="2 3" key="1">
    <citation type="submission" date="2010-10" db="EMBL/GenBank/DDBJ databases">
        <authorList>
            <person name="Durkin A.S."/>
            <person name="Madupu R."/>
            <person name="Torralba M."/>
            <person name="Gillis M."/>
            <person name="Methe B."/>
            <person name="Sutton G."/>
            <person name="Nelson K.E."/>
        </authorList>
    </citation>
    <scope>NUCLEOTIDE SEQUENCE [LARGE SCALE GENOMIC DNA]</scope>
    <source>
        <strain evidence="2 3">F0396</strain>
    </source>
</reference>
<protein>
    <submittedName>
        <fullName evidence="2">Uncharacterized protein</fullName>
    </submittedName>
</protein>
<gene>
    <name evidence="2" type="ORF">HMPREF9192_0853</name>
</gene>
<dbReference type="AlphaFoldDB" id="E3CRD3"/>
<comment type="caution">
    <text evidence="2">The sequence shown here is derived from an EMBL/GenBank/DDBJ whole genome shotgun (WGS) entry which is preliminary data.</text>
</comment>
<dbReference type="EMBL" id="AEKO01000007">
    <property type="protein sequence ID" value="EFQ58976.1"/>
    <property type="molecule type" value="Genomic_DNA"/>
</dbReference>
<evidence type="ECO:0000256" key="1">
    <source>
        <dbReference type="SAM" id="Phobius"/>
    </source>
</evidence>
<feature type="transmembrane region" description="Helical" evidence="1">
    <location>
        <begin position="6"/>
        <end position="25"/>
    </location>
</feature>
<keyword evidence="1" id="KW-1133">Transmembrane helix</keyword>
<sequence>MTLASTLTVSVAAIYGVVILNRLLLKDYIGNAREIIFYFQAVDLRYS</sequence>
<evidence type="ECO:0000313" key="3">
    <source>
        <dbReference type="Proteomes" id="UP000004896"/>
    </source>
</evidence>
<keyword evidence="1" id="KW-0472">Membrane</keyword>
<proteinExistence type="predicted"/>
<name>E3CRD3_STRVE</name>
<dbReference type="Proteomes" id="UP000004896">
    <property type="component" value="Unassembled WGS sequence"/>
</dbReference>
<keyword evidence="1" id="KW-0812">Transmembrane</keyword>